<evidence type="ECO:0000256" key="2">
    <source>
        <dbReference type="ARBA" id="ARBA00022692"/>
    </source>
</evidence>
<keyword evidence="3 5" id="KW-1133">Transmembrane helix</keyword>
<feature type="transmembrane region" description="Helical" evidence="5">
    <location>
        <begin position="128"/>
        <end position="149"/>
    </location>
</feature>
<dbReference type="InterPro" id="IPR007016">
    <property type="entry name" value="O-antigen_ligase-rel_domated"/>
</dbReference>
<proteinExistence type="predicted"/>
<keyword evidence="7" id="KW-0436">Ligase</keyword>
<organism evidence="7 8">
    <name type="scientific">Corallincola luteus</name>
    <dbReference type="NCBI Taxonomy" id="1775177"/>
    <lineage>
        <taxon>Bacteria</taxon>
        <taxon>Pseudomonadati</taxon>
        <taxon>Pseudomonadota</taxon>
        <taxon>Gammaproteobacteria</taxon>
        <taxon>Alteromonadales</taxon>
        <taxon>Psychromonadaceae</taxon>
        <taxon>Corallincola</taxon>
    </lineage>
</organism>
<gene>
    <name evidence="7" type="ORF">EZV61_12450</name>
</gene>
<accession>A0ABY2AM24</accession>
<keyword evidence="4 5" id="KW-0472">Membrane</keyword>
<feature type="transmembrane region" description="Helical" evidence="5">
    <location>
        <begin position="215"/>
        <end position="234"/>
    </location>
</feature>
<dbReference type="EMBL" id="SJXE01000006">
    <property type="protein sequence ID" value="TCI02608.1"/>
    <property type="molecule type" value="Genomic_DNA"/>
</dbReference>
<comment type="subcellular location">
    <subcellularLocation>
        <location evidence="1">Membrane</location>
        <topology evidence="1">Multi-pass membrane protein</topology>
    </subcellularLocation>
</comment>
<keyword evidence="2 5" id="KW-0812">Transmembrane</keyword>
<feature type="transmembrane region" description="Helical" evidence="5">
    <location>
        <begin position="370"/>
        <end position="403"/>
    </location>
</feature>
<feature type="transmembrane region" description="Helical" evidence="5">
    <location>
        <begin position="46"/>
        <end position="63"/>
    </location>
</feature>
<feature type="transmembrane region" description="Helical" evidence="5">
    <location>
        <begin position="241"/>
        <end position="262"/>
    </location>
</feature>
<evidence type="ECO:0000313" key="8">
    <source>
        <dbReference type="Proteomes" id="UP000292554"/>
    </source>
</evidence>
<evidence type="ECO:0000256" key="3">
    <source>
        <dbReference type="ARBA" id="ARBA00022989"/>
    </source>
</evidence>
<dbReference type="PANTHER" id="PTHR37422">
    <property type="entry name" value="TEICHURONIC ACID BIOSYNTHESIS PROTEIN TUAE"/>
    <property type="match status" value="1"/>
</dbReference>
<feature type="transmembrane region" description="Helical" evidence="5">
    <location>
        <begin position="98"/>
        <end position="116"/>
    </location>
</feature>
<evidence type="ECO:0000256" key="1">
    <source>
        <dbReference type="ARBA" id="ARBA00004141"/>
    </source>
</evidence>
<evidence type="ECO:0000256" key="5">
    <source>
        <dbReference type="SAM" id="Phobius"/>
    </source>
</evidence>
<sequence length="410" mass="46348">MIVRRDTFNRGVLTLLTYLVLLRSTNMGIGYPNAEYLLATIGYMPQKLMQIVAMLLVLVYFFFNSASKVKAIKPNFIWAFFIAVCLFSILFSPSISSTLRYFLSVFFISIPLYLYFKEYGGEALYKVVYKFIFFSLVVNFAYTILLPQYGVMTANHHGAWRGLFVHKNVFGGFISLAGIFLFYEAFMTAGRKKIAVLGFFACFLMAVMSKSTTALITFLAVIPTLLFVQFLLALDDKNKKAIFLFIYTVLLVLVYFTVNSFIDEIFILLDKDPTLTGRTGLWDVLLELSAQRPAIGYGLGYFHRPEVMYKYSVDFGWDAKSTHSSYIDMILGVGYLGTIIFSTILVKLLLNTLMKRKPVDSGVDRRAVSVTVVVGCLFVGSATSGVILGTSFFWLLMLAMMIYMSETKTE</sequence>
<name>A0ABY2AM24_9GAMM</name>
<feature type="transmembrane region" description="Helical" evidence="5">
    <location>
        <begin position="75"/>
        <end position="92"/>
    </location>
</feature>
<dbReference type="GO" id="GO:0016874">
    <property type="term" value="F:ligase activity"/>
    <property type="evidence" value="ECO:0007669"/>
    <property type="project" value="UniProtKB-KW"/>
</dbReference>
<evidence type="ECO:0000313" key="7">
    <source>
        <dbReference type="EMBL" id="TCI02608.1"/>
    </source>
</evidence>
<evidence type="ECO:0000259" key="6">
    <source>
        <dbReference type="Pfam" id="PF04932"/>
    </source>
</evidence>
<dbReference type="InterPro" id="IPR051533">
    <property type="entry name" value="WaaL-like"/>
</dbReference>
<feature type="transmembrane region" description="Helical" evidence="5">
    <location>
        <begin position="329"/>
        <end position="350"/>
    </location>
</feature>
<dbReference type="Proteomes" id="UP000292554">
    <property type="component" value="Unassembled WGS sequence"/>
</dbReference>
<protein>
    <submittedName>
        <fullName evidence="7">O-antigen ligase family protein</fullName>
    </submittedName>
</protein>
<feature type="transmembrane region" description="Helical" evidence="5">
    <location>
        <begin position="193"/>
        <end position="209"/>
    </location>
</feature>
<comment type="caution">
    <text evidence="7">The sequence shown here is derived from an EMBL/GenBank/DDBJ whole genome shotgun (WGS) entry which is preliminary data.</text>
</comment>
<dbReference type="Pfam" id="PF04932">
    <property type="entry name" value="Wzy_C"/>
    <property type="match status" value="1"/>
</dbReference>
<evidence type="ECO:0000256" key="4">
    <source>
        <dbReference type="ARBA" id="ARBA00023136"/>
    </source>
</evidence>
<feature type="domain" description="O-antigen ligase-related" evidence="6">
    <location>
        <begin position="198"/>
        <end position="341"/>
    </location>
</feature>
<dbReference type="PANTHER" id="PTHR37422:SF17">
    <property type="entry name" value="O-ANTIGEN LIGASE"/>
    <property type="match status" value="1"/>
</dbReference>
<reference evidence="7 8" key="1">
    <citation type="submission" date="2019-02" db="EMBL/GenBank/DDBJ databases">
        <title>Corallincola luteus sp. nov., a marine bacterium isolated from surface sediment of Bohai Sea in China.</title>
        <authorList>
            <person name="Ren Q."/>
        </authorList>
    </citation>
    <scope>NUCLEOTIDE SEQUENCE [LARGE SCALE GENOMIC DNA]</scope>
    <source>
        <strain evidence="7 8">DASS28</strain>
    </source>
</reference>
<keyword evidence="8" id="KW-1185">Reference proteome</keyword>
<feature type="transmembrane region" description="Helical" evidence="5">
    <location>
        <begin position="169"/>
        <end position="186"/>
    </location>
</feature>